<dbReference type="Pfam" id="PF16360">
    <property type="entry name" value="GTP-bdg_M"/>
    <property type="match status" value="1"/>
</dbReference>
<keyword evidence="3 6" id="KW-0460">Magnesium</keyword>
<dbReference type="Gene3D" id="6.10.250.2860">
    <property type="match status" value="1"/>
</dbReference>
<dbReference type="OrthoDB" id="10150at2157"/>
<sequence>MKAILFVSEDFKEEAEILSETAGYEIDAIYKLPKKPNPKYYIQENRVDEISGLKNIDAVIIFDLLKPRYFINLNKVLNGIKILDKLLLLLEIFALHAGSKEAQLQIELAKLKYELPIIKDVYKRHKISEQQGLLGAGVYGVESILRLYYRKISRITKELEQMKNIRELQVQDREKQGFPTLAITGYTNAGKTSIFNALTGLKQKVDSSMFTTTSPKRYRMTFNSKSILLIDTVGFIRGIPPQIIEAFFVTLSEIKYAGMILLVVDISLEDTLLLEMIKSSFNILRELGISGKPILIAANKVDKLKNKEDINNKLDLIYKVSSEIYSPILGVIPTSAKTMYNIENLKIKISEAVAEYYDTKKIN</sequence>
<keyword evidence="9" id="KW-1185">Reference proteome</keyword>
<feature type="binding site" evidence="5">
    <location>
        <begin position="335"/>
        <end position="337"/>
    </location>
    <ligand>
        <name>GTP</name>
        <dbReference type="ChEBI" id="CHEBI:37565"/>
    </ligand>
</feature>
<feature type="binding site" evidence="5">
    <location>
        <begin position="210"/>
        <end position="214"/>
    </location>
    <ligand>
        <name>GTP</name>
        <dbReference type="ChEBI" id="CHEBI:37565"/>
    </ligand>
</feature>
<protein>
    <submittedName>
        <fullName evidence="8">GTPase HflX</fullName>
    </submittedName>
</protein>
<evidence type="ECO:0000259" key="7">
    <source>
        <dbReference type="PROSITE" id="PS51705"/>
    </source>
</evidence>
<dbReference type="EMBL" id="CP020477">
    <property type="protein sequence ID" value="ARM75893.1"/>
    <property type="molecule type" value="Genomic_DNA"/>
</dbReference>
<feature type="binding site" evidence="5">
    <location>
        <begin position="231"/>
        <end position="234"/>
    </location>
    <ligand>
        <name>GTP</name>
        <dbReference type="ChEBI" id="CHEBI:37565"/>
    </ligand>
</feature>
<dbReference type="PIRSF" id="PIRSF006809">
    <property type="entry name" value="GTP-binding_hflX_prd"/>
    <property type="match status" value="1"/>
</dbReference>
<dbReference type="GO" id="GO:0005737">
    <property type="term" value="C:cytoplasm"/>
    <property type="evidence" value="ECO:0007669"/>
    <property type="project" value="TreeGrafter"/>
</dbReference>
<evidence type="ECO:0000256" key="3">
    <source>
        <dbReference type="ARBA" id="ARBA00022842"/>
    </source>
</evidence>
<comment type="cofactor">
    <cofactor evidence="6">
        <name>Mg(2+)</name>
        <dbReference type="ChEBI" id="CHEBI:18420"/>
    </cofactor>
</comment>
<gene>
    <name evidence="8" type="ORF">B6F84_07505</name>
</gene>
<dbReference type="PANTHER" id="PTHR10229">
    <property type="entry name" value="GTP-BINDING PROTEIN HFLX"/>
    <property type="match status" value="1"/>
</dbReference>
<dbReference type="KEGG" id="aman:B6F84_07505"/>
<evidence type="ECO:0000313" key="9">
    <source>
        <dbReference type="Proteomes" id="UP000193404"/>
    </source>
</evidence>
<feature type="binding site" evidence="6">
    <location>
        <position position="212"/>
    </location>
    <ligand>
        <name>Mg(2+)</name>
        <dbReference type="ChEBI" id="CHEBI:18420"/>
    </ligand>
</feature>
<dbReference type="NCBIfam" id="TIGR03156">
    <property type="entry name" value="GTP_HflX"/>
    <property type="match status" value="1"/>
</dbReference>
<dbReference type="InterPro" id="IPR030394">
    <property type="entry name" value="G_HFLX_dom"/>
</dbReference>
<dbReference type="InterPro" id="IPR016496">
    <property type="entry name" value="GTPase_HflX"/>
</dbReference>
<dbReference type="InterPro" id="IPR042108">
    <property type="entry name" value="GTPase_HflX_N_sf"/>
</dbReference>
<dbReference type="InterPro" id="IPR025121">
    <property type="entry name" value="GTPase_HflX_N"/>
</dbReference>
<dbReference type="GO" id="GO:0046872">
    <property type="term" value="F:metal ion binding"/>
    <property type="evidence" value="ECO:0007669"/>
    <property type="project" value="UniProtKB-KW"/>
</dbReference>
<feature type="binding site" evidence="5">
    <location>
        <begin position="299"/>
        <end position="302"/>
    </location>
    <ligand>
        <name>GTP</name>
        <dbReference type="ChEBI" id="CHEBI:37565"/>
    </ligand>
</feature>
<evidence type="ECO:0000256" key="4">
    <source>
        <dbReference type="ARBA" id="ARBA00023134"/>
    </source>
</evidence>
<proteinExistence type="predicted"/>
<organism evidence="8 9">
    <name type="scientific">Acidianus manzaensis</name>
    <dbReference type="NCBI Taxonomy" id="282676"/>
    <lineage>
        <taxon>Archaea</taxon>
        <taxon>Thermoproteota</taxon>
        <taxon>Thermoprotei</taxon>
        <taxon>Sulfolobales</taxon>
        <taxon>Sulfolobaceae</taxon>
        <taxon>Acidianus</taxon>
    </lineage>
</organism>
<evidence type="ECO:0000256" key="2">
    <source>
        <dbReference type="ARBA" id="ARBA00022741"/>
    </source>
</evidence>
<name>A0A1W6K026_9CREN</name>
<dbReference type="AlphaFoldDB" id="A0A1W6K026"/>
<dbReference type="InterPro" id="IPR006073">
    <property type="entry name" value="GTP-bd"/>
</dbReference>
<evidence type="ECO:0000256" key="5">
    <source>
        <dbReference type="PIRSR" id="PIRSR006809-1"/>
    </source>
</evidence>
<dbReference type="InterPro" id="IPR027417">
    <property type="entry name" value="P-loop_NTPase"/>
</dbReference>
<accession>A0A1W6K026</accession>
<dbReference type="GO" id="GO:0005525">
    <property type="term" value="F:GTP binding"/>
    <property type="evidence" value="ECO:0007669"/>
    <property type="project" value="UniProtKB-KW"/>
</dbReference>
<dbReference type="RefSeq" id="WP_148691672.1">
    <property type="nucleotide sequence ID" value="NZ_CP020477.1"/>
</dbReference>
<dbReference type="GO" id="GO:0043022">
    <property type="term" value="F:ribosome binding"/>
    <property type="evidence" value="ECO:0007669"/>
    <property type="project" value="TreeGrafter"/>
</dbReference>
<evidence type="ECO:0000256" key="6">
    <source>
        <dbReference type="PIRSR" id="PIRSR006809-2"/>
    </source>
</evidence>
<dbReference type="PROSITE" id="PS51705">
    <property type="entry name" value="G_HFLX"/>
    <property type="match status" value="1"/>
</dbReference>
<dbReference type="Pfam" id="PF13167">
    <property type="entry name" value="GTP-bdg_N"/>
    <property type="match status" value="1"/>
</dbReference>
<dbReference type="Gene3D" id="3.40.50.11060">
    <property type="entry name" value="GTPase HflX, N-terminal domain"/>
    <property type="match status" value="1"/>
</dbReference>
<keyword evidence="4 5" id="KW-0342">GTP-binding</keyword>
<dbReference type="STRING" id="282676.B6F84_07505"/>
<dbReference type="SUPFAM" id="SSF52540">
    <property type="entry name" value="P-loop containing nucleoside triphosphate hydrolases"/>
    <property type="match status" value="1"/>
</dbReference>
<dbReference type="InterPro" id="IPR032305">
    <property type="entry name" value="GTP-bd_M"/>
</dbReference>
<feature type="domain" description="Hflx-type G" evidence="7">
    <location>
        <begin position="179"/>
        <end position="357"/>
    </location>
</feature>
<evidence type="ECO:0000313" key="8">
    <source>
        <dbReference type="EMBL" id="ARM75893.1"/>
    </source>
</evidence>
<dbReference type="GeneID" id="41590754"/>
<dbReference type="CDD" id="cd01878">
    <property type="entry name" value="HflX"/>
    <property type="match status" value="1"/>
</dbReference>
<evidence type="ECO:0000256" key="1">
    <source>
        <dbReference type="ARBA" id="ARBA00022723"/>
    </source>
</evidence>
<dbReference type="Pfam" id="PF01926">
    <property type="entry name" value="MMR_HSR1"/>
    <property type="match status" value="1"/>
</dbReference>
<dbReference type="PANTHER" id="PTHR10229:SF8">
    <property type="entry name" value="GTPASE HFLX"/>
    <property type="match status" value="1"/>
</dbReference>
<keyword evidence="1 6" id="KW-0479">Metal-binding</keyword>
<dbReference type="Proteomes" id="UP000193404">
    <property type="component" value="Chromosome"/>
</dbReference>
<reference evidence="8 9" key="1">
    <citation type="submission" date="2017-03" db="EMBL/GenBank/DDBJ databases">
        <title>Sulfur activation and transportation mechanism of thermophilic Archaea Acidianus manzaensis YN-25.</title>
        <authorList>
            <person name="Ma Y."/>
            <person name="Yang Y."/>
            <person name="Xia J."/>
        </authorList>
    </citation>
    <scope>NUCLEOTIDE SEQUENCE [LARGE SCALE GENOMIC DNA]</scope>
    <source>
        <strain evidence="8 9">YN-25</strain>
    </source>
</reference>
<keyword evidence="2 5" id="KW-0547">Nucleotide-binding</keyword>
<feature type="binding site" evidence="5">
    <location>
        <begin position="185"/>
        <end position="192"/>
    </location>
    <ligand>
        <name>GTP</name>
        <dbReference type="ChEBI" id="CHEBI:37565"/>
    </ligand>
</feature>
<feature type="binding site" evidence="6">
    <location>
        <position position="192"/>
    </location>
    <ligand>
        <name>Mg(2+)</name>
        <dbReference type="ChEBI" id="CHEBI:18420"/>
    </ligand>
</feature>
<dbReference type="Gene3D" id="3.40.50.300">
    <property type="entry name" value="P-loop containing nucleotide triphosphate hydrolases"/>
    <property type="match status" value="1"/>
</dbReference>